<feature type="region of interest" description="Disordered" evidence="1">
    <location>
        <begin position="1"/>
        <end position="37"/>
    </location>
</feature>
<keyword evidence="6" id="KW-1185">Reference proteome</keyword>
<dbReference type="PANTHER" id="PTHR35408:SF2">
    <property type="entry name" value="GLYCOSYLTRANSFERASE 2-LIKE DOMAIN-CONTAINING PROTEIN"/>
    <property type="match status" value="1"/>
</dbReference>
<dbReference type="InParanoid" id="B8M0E0"/>
<keyword evidence="2" id="KW-0472">Membrane</keyword>
<feature type="transmembrane region" description="Helical" evidence="2">
    <location>
        <begin position="810"/>
        <end position="830"/>
    </location>
</feature>
<keyword evidence="2" id="KW-0812">Transmembrane</keyword>
<sequence>MPSLFPSRWSFRGNKTSKEDGTPEESTSQRDSLPVSEAGRSIRGQSYFDRRYTNNGIDDVAKYKAMIKFFHVRLTAYQWLPSPIHPQHSSTGVFLRRSRGVYMSEPEDVNPVLVAAIQRINATVAFTMTTETTSIITSQLAPGQTELILPNGYQVQIIESYADIAGSHSNMVKKYQYCALIREEHLLLVWNDDLNAILSHAADVEAKLLSLIWGSPVPTFNLQLTPLATPGESVVASPNDSSYHLALETPRESQPAAEDSGTSRDTSPRRMLNEELKHPKESLERPLAVTSAIFVGMAVMLLVILLLGFGISNLLLEYSVDGGAMRFALTATIPFFLLFSIFFMIVIFTDIFQAVGPIKTLKTNTRFYSPIAPDLKTAYSLGFTPPRVTIQMPIYTESLEGVIKPTIKSLKTAISHYESHGGTANIFINDDGFALLSEEEKRERIDFYHDNNIGWVARPKNNEGDYIRKGKFKKASNMNFALNVSNKVEEELIRRMAPKLEKSDMVDPMEEELVYREAFDHVIQSDPRIRGAGGDIRVGEFILIVDSDTRVPADCLLYGAAEMFLSPEVAIIQHSTSVMQVSRDYFENGITYFTNLIYSAIRFAVGSGETAPFVGHNAFLRWQAVQSVGRPDDGYVSFWSESHVSEDFDIALRLQIQGNIIRLASYHNDEFKEGVSLTIYDELSRWEKYAYGCNELVFNPIHTWFYRGPLTKLFMTFLWSNLQLSSKITILGYISSYYALASGFPLTVLNYFLVGWFEGYLDKFYMESWKVFLSLLVVFSAAGNVCLAVIRYRLGEKSLLSSLVENFMWMPMFAIFFGGLSFHLSLAILAHMFRINMSWGTTAKEKDDSNFFKEMPKIFKSFKWMYAVVIPFFPAMIYLACFAPHGWTITEVGAIVPMSVTLASHALLPLLLNPSLMVFNY</sequence>
<feature type="transmembrane region" description="Helical" evidence="2">
    <location>
        <begin position="737"/>
        <end position="757"/>
    </location>
</feature>
<reference evidence="6" key="1">
    <citation type="journal article" date="2015" name="Genome Announc.">
        <title>Genome sequence of the AIDS-associated pathogen Penicillium marneffei (ATCC18224) and its near taxonomic relative Talaromyces stipitatus (ATCC10500).</title>
        <authorList>
            <person name="Nierman W.C."/>
            <person name="Fedorova-Abrams N.D."/>
            <person name="Andrianopoulos A."/>
        </authorList>
    </citation>
    <scope>NUCLEOTIDE SEQUENCE [LARGE SCALE GENOMIC DNA]</scope>
    <source>
        <strain evidence="6">ATCC 10500 / CBS 375.48 / QM 6759 / NRRL 1006</strain>
    </source>
</reference>
<feature type="domain" description="DUF7928" evidence="4">
    <location>
        <begin position="62"/>
        <end position="215"/>
    </location>
</feature>
<feature type="transmembrane region" description="Helical" evidence="2">
    <location>
        <begin position="892"/>
        <end position="912"/>
    </location>
</feature>
<evidence type="ECO:0000313" key="5">
    <source>
        <dbReference type="EMBL" id="EED21237.1"/>
    </source>
</evidence>
<dbReference type="VEuPathDB" id="FungiDB:TSTA_084680"/>
<evidence type="ECO:0000313" key="6">
    <source>
        <dbReference type="Proteomes" id="UP000001745"/>
    </source>
</evidence>
<dbReference type="EMBL" id="EQ962653">
    <property type="protein sequence ID" value="EED21237.1"/>
    <property type="molecule type" value="Genomic_DNA"/>
</dbReference>
<name>B8M0E0_TALSN</name>
<feature type="transmembrane region" description="Helical" evidence="2">
    <location>
        <begin position="287"/>
        <end position="311"/>
    </location>
</feature>
<dbReference type="Proteomes" id="UP000001745">
    <property type="component" value="Unassembled WGS sequence"/>
</dbReference>
<protein>
    <submittedName>
        <fullName evidence="5">Uncharacterized protein</fullName>
    </submittedName>
</protein>
<dbReference type="SUPFAM" id="SSF53448">
    <property type="entry name" value="Nucleotide-diphospho-sugar transferases"/>
    <property type="match status" value="1"/>
</dbReference>
<proteinExistence type="predicted"/>
<dbReference type="InterPro" id="IPR001173">
    <property type="entry name" value="Glyco_trans_2-like"/>
</dbReference>
<accession>B8M0E0</accession>
<dbReference type="Pfam" id="PF25550">
    <property type="entry name" value="DUF7928"/>
    <property type="match status" value="1"/>
</dbReference>
<keyword evidence="2" id="KW-1133">Transmembrane helix</keyword>
<dbReference type="RefSeq" id="XP_002478200.1">
    <property type="nucleotide sequence ID" value="XM_002478155.1"/>
</dbReference>
<feature type="domain" description="Glycosyltransferase 2-like" evidence="3">
    <location>
        <begin position="541"/>
        <end position="753"/>
    </location>
</feature>
<dbReference type="AlphaFoldDB" id="B8M0E0"/>
<dbReference type="eggNOG" id="ENOG502RAX7">
    <property type="taxonomic scope" value="Eukaryota"/>
</dbReference>
<dbReference type="PANTHER" id="PTHR35408">
    <property type="entry name" value="CHROMOSOME 15, WHOLE GENOME SHOTGUN SEQUENCE"/>
    <property type="match status" value="1"/>
</dbReference>
<evidence type="ECO:0000259" key="3">
    <source>
        <dbReference type="Pfam" id="PF13632"/>
    </source>
</evidence>
<gene>
    <name evidence="5" type="ORF">TSTA_084680</name>
</gene>
<dbReference type="InterPro" id="IPR029044">
    <property type="entry name" value="Nucleotide-diphossugar_trans"/>
</dbReference>
<evidence type="ECO:0000256" key="2">
    <source>
        <dbReference type="SAM" id="Phobius"/>
    </source>
</evidence>
<dbReference type="PhylomeDB" id="B8M0E0"/>
<organism evidence="5 6">
    <name type="scientific">Talaromyces stipitatus (strain ATCC 10500 / CBS 375.48 / QM 6759 / NRRL 1006)</name>
    <name type="common">Penicillium stipitatum</name>
    <dbReference type="NCBI Taxonomy" id="441959"/>
    <lineage>
        <taxon>Eukaryota</taxon>
        <taxon>Fungi</taxon>
        <taxon>Dikarya</taxon>
        <taxon>Ascomycota</taxon>
        <taxon>Pezizomycotina</taxon>
        <taxon>Eurotiomycetes</taxon>
        <taxon>Eurotiomycetidae</taxon>
        <taxon>Eurotiales</taxon>
        <taxon>Trichocomaceae</taxon>
        <taxon>Talaromyces</taxon>
        <taxon>Talaromyces sect. Talaromyces</taxon>
    </lineage>
</organism>
<feature type="transmembrane region" description="Helical" evidence="2">
    <location>
        <begin position="331"/>
        <end position="352"/>
    </location>
</feature>
<dbReference type="OMA" id="HDNNIGW"/>
<dbReference type="STRING" id="441959.B8M0E0"/>
<dbReference type="InterPro" id="IPR057688">
    <property type="entry name" value="DUF7928"/>
</dbReference>
<feature type="region of interest" description="Disordered" evidence="1">
    <location>
        <begin position="247"/>
        <end position="270"/>
    </location>
</feature>
<dbReference type="HOGENOM" id="CLU_008220_0_0_1"/>
<evidence type="ECO:0000256" key="1">
    <source>
        <dbReference type="SAM" id="MobiDB-lite"/>
    </source>
</evidence>
<feature type="transmembrane region" description="Helical" evidence="2">
    <location>
        <begin position="864"/>
        <end position="886"/>
    </location>
</feature>
<dbReference type="OrthoDB" id="38531at2759"/>
<evidence type="ECO:0000259" key="4">
    <source>
        <dbReference type="Pfam" id="PF25550"/>
    </source>
</evidence>
<dbReference type="Pfam" id="PF13632">
    <property type="entry name" value="Glyco_trans_2_3"/>
    <property type="match status" value="1"/>
</dbReference>
<dbReference type="Gene3D" id="3.90.550.10">
    <property type="entry name" value="Spore Coat Polysaccharide Biosynthesis Protein SpsA, Chain A"/>
    <property type="match status" value="1"/>
</dbReference>
<feature type="transmembrane region" description="Helical" evidence="2">
    <location>
        <begin position="769"/>
        <end position="790"/>
    </location>
</feature>
<dbReference type="GeneID" id="8106074"/>